<evidence type="ECO:0000313" key="3">
    <source>
        <dbReference type="Proteomes" id="UP001556692"/>
    </source>
</evidence>
<sequence length="510" mass="55874">MIVEDQSATVAFLEDPSSFGSASPVETIDTHISFVFLAGDHAFKMKRAVKLPYADFSTPALRLAACEKEVELNGATTPEIYLGVRRITRSADGGREFDGQGELVDAVVEMKRFGQECIFDHLAGAGLLTHELMTRTARMIVQFHRTAPVIHMTSGSQNIGGVLDIDEAAFAGSHVFGEAEVVDLNRAFREALSRHAPLLDRREAAGKVRRCHGDLHLRNICLLDGAPRLFDCIEFNDQIATVDVLYDLAFLLMDLWHRGFPEHANLVMNRYLDEADDEDGFPLLPFFMAVRAAVRAHVTATRIEEGGTSGKLADEARSYFDLAHTLLGNQPARLVAIGGLSGTGKTTVAEALAPRLGLAPGSRIIESDRIRKAMYGVAAETRLPARSYTPDVSRRVYREMAWRSALILAEGGSVVADAVFDRTDNREAIEKAASDERVPFTGIWLEADAAVLWQRVGARRGGPSDATVDVLARQLERQVEDMSWHRIDAGGSVADIADAILSLCRLHEPN</sequence>
<dbReference type="Gene3D" id="3.90.1200.10">
    <property type="match status" value="1"/>
</dbReference>
<protein>
    <submittedName>
        <fullName evidence="2">AAA family ATPase</fullName>
    </submittedName>
</protein>
<dbReference type="EMBL" id="JBDPGJ010000002">
    <property type="protein sequence ID" value="MEX0406345.1"/>
    <property type="molecule type" value="Genomic_DNA"/>
</dbReference>
<feature type="domain" description="Aminoglycoside phosphotransferase" evidence="1">
    <location>
        <begin position="130"/>
        <end position="270"/>
    </location>
</feature>
<dbReference type="RefSeq" id="WP_367954199.1">
    <property type="nucleotide sequence ID" value="NZ_JBDPGJ010000002.1"/>
</dbReference>
<organism evidence="2 3">
    <name type="scientific">Aquibium pacificus</name>
    <dbReference type="NCBI Taxonomy" id="3153579"/>
    <lineage>
        <taxon>Bacteria</taxon>
        <taxon>Pseudomonadati</taxon>
        <taxon>Pseudomonadota</taxon>
        <taxon>Alphaproteobacteria</taxon>
        <taxon>Hyphomicrobiales</taxon>
        <taxon>Phyllobacteriaceae</taxon>
        <taxon>Aquibium</taxon>
    </lineage>
</organism>
<reference evidence="2 3" key="1">
    <citation type="submission" date="2024-05" db="EMBL/GenBank/DDBJ databases">
        <authorList>
            <person name="Jiang F."/>
        </authorList>
    </citation>
    <scope>NUCLEOTIDE SEQUENCE [LARGE SCALE GENOMIC DNA]</scope>
    <source>
        <strain evidence="2 3">LZ166</strain>
    </source>
</reference>
<dbReference type="InterPro" id="IPR002575">
    <property type="entry name" value="Aminoglycoside_PTrfase"/>
</dbReference>
<dbReference type="SUPFAM" id="SSF52540">
    <property type="entry name" value="P-loop containing nucleoside triphosphate hydrolases"/>
    <property type="match status" value="1"/>
</dbReference>
<dbReference type="Gene3D" id="3.40.50.300">
    <property type="entry name" value="P-loop containing nucleotide triphosphate hydrolases"/>
    <property type="match status" value="1"/>
</dbReference>
<dbReference type="InterPro" id="IPR027417">
    <property type="entry name" value="P-loop_NTPase"/>
</dbReference>
<evidence type="ECO:0000259" key="1">
    <source>
        <dbReference type="Pfam" id="PF01636"/>
    </source>
</evidence>
<dbReference type="PANTHER" id="PTHR43883:SF1">
    <property type="entry name" value="GLUCONOKINASE"/>
    <property type="match status" value="1"/>
</dbReference>
<dbReference type="Pfam" id="PF13671">
    <property type="entry name" value="AAA_33"/>
    <property type="match status" value="1"/>
</dbReference>
<evidence type="ECO:0000313" key="2">
    <source>
        <dbReference type="EMBL" id="MEX0406345.1"/>
    </source>
</evidence>
<dbReference type="PANTHER" id="PTHR43883">
    <property type="entry name" value="SLR0207 PROTEIN"/>
    <property type="match status" value="1"/>
</dbReference>
<dbReference type="InterPro" id="IPR011009">
    <property type="entry name" value="Kinase-like_dom_sf"/>
</dbReference>
<dbReference type="InterPro" id="IPR052732">
    <property type="entry name" value="Cell-binding_unc_protein"/>
</dbReference>
<proteinExistence type="predicted"/>
<dbReference type="SUPFAM" id="SSF56112">
    <property type="entry name" value="Protein kinase-like (PK-like)"/>
    <property type="match status" value="1"/>
</dbReference>
<name>A0ABV3SJ63_9HYPH</name>
<dbReference type="Proteomes" id="UP001556692">
    <property type="component" value="Unassembled WGS sequence"/>
</dbReference>
<comment type="caution">
    <text evidence="2">The sequence shown here is derived from an EMBL/GenBank/DDBJ whole genome shotgun (WGS) entry which is preliminary data.</text>
</comment>
<gene>
    <name evidence="2" type="ORF">ABGN05_11770</name>
</gene>
<dbReference type="Pfam" id="PF01636">
    <property type="entry name" value="APH"/>
    <property type="match status" value="1"/>
</dbReference>
<accession>A0ABV3SJ63</accession>
<keyword evidence="3" id="KW-1185">Reference proteome</keyword>